<dbReference type="PANTHER" id="PTHR43586:SF8">
    <property type="entry name" value="CYSTEINE DESULFURASE 1, CHLOROPLASTIC"/>
    <property type="match status" value="1"/>
</dbReference>
<dbReference type="GO" id="GO:0008483">
    <property type="term" value="F:transaminase activity"/>
    <property type="evidence" value="ECO:0007669"/>
    <property type="project" value="UniProtKB-KW"/>
</dbReference>
<reference evidence="4 5" key="1">
    <citation type="submission" date="2023-10" db="EMBL/GenBank/DDBJ databases">
        <title>Virgibacillus halophilus 5B73C genome.</title>
        <authorList>
            <person name="Miliotis G."/>
            <person name="Sengupta P."/>
            <person name="Hameed A."/>
            <person name="Chuvochina M."/>
            <person name="Mcdonagh F."/>
            <person name="Simpson A.C."/>
            <person name="Singh N.K."/>
            <person name="Rekha P.D."/>
            <person name="Raman K."/>
            <person name="Hugenholtz P."/>
            <person name="Venkateswaran K."/>
        </authorList>
    </citation>
    <scope>NUCLEOTIDE SEQUENCE [LARGE SCALE GENOMIC DNA]</scope>
    <source>
        <strain evidence="4 5">5B73C</strain>
    </source>
</reference>
<gene>
    <name evidence="4" type="ORF">RWE15_14055</name>
</gene>
<organism evidence="4 5">
    <name type="scientific">Tigheibacillus halophilus</name>
    <dbReference type="NCBI Taxonomy" id="361280"/>
    <lineage>
        <taxon>Bacteria</taxon>
        <taxon>Bacillati</taxon>
        <taxon>Bacillota</taxon>
        <taxon>Bacilli</taxon>
        <taxon>Bacillales</taxon>
        <taxon>Bacillaceae</taxon>
        <taxon>Tigheibacillus</taxon>
    </lineage>
</organism>
<protein>
    <submittedName>
        <fullName evidence="4">Aminotransferase class V-fold PLP-dependent enzyme</fullName>
    </submittedName>
</protein>
<dbReference type="InterPro" id="IPR000192">
    <property type="entry name" value="Aminotrans_V_dom"/>
</dbReference>
<dbReference type="InterPro" id="IPR015424">
    <property type="entry name" value="PyrdxlP-dep_Trfase"/>
</dbReference>
<keyword evidence="2" id="KW-0663">Pyridoxal phosphate</keyword>
<dbReference type="Pfam" id="PF00266">
    <property type="entry name" value="Aminotran_5"/>
    <property type="match status" value="1"/>
</dbReference>
<dbReference type="PANTHER" id="PTHR43586">
    <property type="entry name" value="CYSTEINE DESULFURASE"/>
    <property type="match status" value="1"/>
</dbReference>
<dbReference type="RefSeq" id="WP_390356278.1">
    <property type="nucleotide sequence ID" value="NZ_JBHUIZ010000012.1"/>
</dbReference>
<name>A0ABU5C801_9BACI</name>
<evidence type="ECO:0000259" key="3">
    <source>
        <dbReference type="Pfam" id="PF00266"/>
    </source>
</evidence>
<dbReference type="EMBL" id="JAWDIP010000003">
    <property type="protein sequence ID" value="MDY0395344.1"/>
    <property type="molecule type" value="Genomic_DNA"/>
</dbReference>
<keyword evidence="4" id="KW-0032">Aminotransferase</keyword>
<keyword evidence="5" id="KW-1185">Reference proteome</keyword>
<keyword evidence="4" id="KW-0808">Transferase</keyword>
<evidence type="ECO:0000256" key="2">
    <source>
        <dbReference type="ARBA" id="ARBA00022898"/>
    </source>
</evidence>
<evidence type="ECO:0000313" key="4">
    <source>
        <dbReference type="EMBL" id="MDY0395344.1"/>
    </source>
</evidence>
<dbReference type="Gene3D" id="3.40.640.10">
    <property type="entry name" value="Type I PLP-dependent aspartate aminotransferase-like (Major domain)"/>
    <property type="match status" value="1"/>
</dbReference>
<dbReference type="Proteomes" id="UP001281447">
    <property type="component" value="Unassembled WGS sequence"/>
</dbReference>
<dbReference type="InterPro" id="IPR015422">
    <property type="entry name" value="PyrdxlP-dep_Trfase_small"/>
</dbReference>
<comment type="caution">
    <text evidence="4">The sequence shown here is derived from an EMBL/GenBank/DDBJ whole genome shotgun (WGS) entry which is preliminary data.</text>
</comment>
<evidence type="ECO:0000256" key="1">
    <source>
        <dbReference type="ARBA" id="ARBA00001933"/>
    </source>
</evidence>
<accession>A0ABU5C801</accession>
<dbReference type="SUPFAM" id="SSF53383">
    <property type="entry name" value="PLP-dependent transferases"/>
    <property type="match status" value="1"/>
</dbReference>
<dbReference type="InterPro" id="IPR015421">
    <property type="entry name" value="PyrdxlP-dep_Trfase_major"/>
</dbReference>
<proteinExistence type="predicted"/>
<dbReference type="Gene3D" id="3.90.1150.10">
    <property type="entry name" value="Aspartate Aminotransferase, domain 1"/>
    <property type="match status" value="1"/>
</dbReference>
<sequence>MIKARIGDSHYELLGHLESYFQQFRDNIIGIDQEFISPIGKKKIIYADWMASGRLYKPIEDKVAKTFGPFMANTHTESNMTGALMSEAYEQAKRIIKDHVHANSQDHIVFTGAGMTAAVNKLQRLLGLRVPDRYKDKVQLSERDKPIIFITHMEHHSNHISWLETIGDVCLIEPDSNGNVCPSTLNSLLDKYQNRTLKIGSFSACSNVTGIETPYHELAKIMHEHDGYCFIDFAASAPYSKIDMHPENGKEELDAIFFSPHKFLGGPGASGVLIFHSKLYANKTPDHPGGGTVTWTNPWGGAHYFNDIEKREDGGTPGILQAIRAALCIRLKEQMGTEKILKREKELVTLVLDNLSGIPKVHVAEADKTKRLGIISFHVEDLHYNLVVKLLNDRFGFQLRGGCFCAGIYGHYLLSISQKASKEITDLIDTGDFSTKPGLVRFSIHPTMTNQEMYQFISAIKQISENGDDWKKDYRYDSKTNDFYFNDQARVNTTELFSID</sequence>
<comment type="cofactor">
    <cofactor evidence="1">
        <name>pyridoxal 5'-phosphate</name>
        <dbReference type="ChEBI" id="CHEBI:597326"/>
    </cofactor>
</comment>
<feature type="domain" description="Aminotransferase class V" evidence="3">
    <location>
        <begin position="45"/>
        <end position="453"/>
    </location>
</feature>
<evidence type="ECO:0000313" key="5">
    <source>
        <dbReference type="Proteomes" id="UP001281447"/>
    </source>
</evidence>